<sequence length="145" mass="16032">MTDIVGTWRLHDYYLEGEADGPDGAAGARPLGDAPLGRLLYGPDGYMAVQYMPGDRPPLATPNWRWTSDAERLDAVRGFGAYSGRYEWLGDRVTHHIEAALYPNWIGATQVRLAVVTGTQLVLRAERTPGQPPTPVLVWERLTPC</sequence>
<protein>
    <recommendedName>
        <fullName evidence="1">Lipocalin-like domain-containing protein</fullName>
    </recommendedName>
</protein>
<proteinExistence type="predicted"/>
<evidence type="ECO:0000313" key="3">
    <source>
        <dbReference type="Proteomes" id="UP000377595"/>
    </source>
</evidence>
<gene>
    <name evidence="2" type="ORF">Aple_041910</name>
</gene>
<evidence type="ECO:0000259" key="1">
    <source>
        <dbReference type="Pfam" id="PF13924"/>
    </source>
</evidence>
<comment type="caution">
    <text evidence="2">The sequence shown here is derived from an EMBL/GenBank/DDBJ whole genome shotgun (WGS) entry which is preliminary data.</text>
</comment>
<dbReference type="RefSeq" id="WP_170321589.1">
    <property type="nucleotide sequence ID" value="NZ_BAAAHM010000014.1"/>
</dbReference>
<dbReference type="Pfam" id="PF13924">
    <property type="entry name" value="Lipocalin_5"/>
    <property type="match status" value="1"/>
</dbReference>
<evidence type="ECO:0000313" key="2">
    <source>
        <dbReference type="EMBL" id="GES21295.1"/>
    </source>
</evidence>
<feature type="domain" description="Lipocalin-like" evidence="1">
    <location>
        <begin position="5"/>
        <end position="141"/>
    </location>
</feature>
<organism evidence="2 3">
    <name type="scientific">Acrocarpospora pleiomorpha</name>
    <dbReference type="NCBI Taxonomy" id="90975"/>
    <lineage>
        <taxon>Bacteria</taxon>
        <taxon>Bacillati</taxon>
        <taxon>Actinomycetota</taxon>
        <taxon>Actinomycetes</taxon>
        <taxon>Streptosporangiales</taxon>
        <taxon>Streptosporangiaceae</taxon>
        <taxon>Acrocarpospora</taxon>
    </lineage>
</organism>
<reference evidence="2 3" key="1">
    <citation type="submission" date="2019-10" db="EMBL/GenBank/DDBJ databases">
        <title>Whole genome shotgun sequence of Acrocarpospora pleiomorpha NBRC 16267.</title>
        <authorList>
            <person name="Ichikawa N."/>
            <person name="Kimura A."/>
            <person name="Kitahashi Y."/>
            <person name="Komaki H."/>
            <person name="Oguchi A."/>
        </authorList>
    </citation>
    <scope>NUCLEOTIDE SEQUENCE [LARGE SCALE GENOMIC DNA]</scope>
    <source>
        <strain evidence="2 3">NBRC 16267</strain>
    </source>
</reference>
<dbReference type="InterPro" id="IPR024311">
    <property type="entry name" value="Lipocalin-like"/>
</dbReference>
<dbReference type="EMBL" id="BLAF01000022">
    <property type="protein sequence ID" value="GES21295.1"/>
    <property type="molecule type" value="Genomic_DNA"/>
</dbReference>
<dbReference type="AlphaFoldDB" id="A0A5M3XII4"/>
<keyword evidence="3" id="KW-1185">Reference proteome</keyword>
<accession>A0A5M3XII4</accession>
<dbReference type="Proteomes" id="UP000377595">
    <property type="component" value="Unassembled WGS sequence"/>
</dbReference>
<name>A0A5M3XII4_9ACTN</name>